<comment type="cofactor">
    <cofactor evidence="1 7">
        <name>Mg(2+)</name>
        <dbReference type="ChEBI" id="CHEBI:18420"/>
    </cofactor>
</comment>
<dbReference type="Pfam" id="PF01656">
    <property type="entry name" value="CbiA"/>
    <property type="match status" value="1"/>
</dbReference>
<dbReference type="PANTHER" id="PTHR43873">
    <property type="entry name" value="COBYRINATE A,C-DIAMIDE SYNTHASE"/>
    <property type="match status" value="1"/>
</dbReference>
<dbReference type="Gene3D" id="3.40.50.300">
    <property type="entry name" value="P-loop containing nucleotide triphosphate hydrolases"/>
    <property type="match status" value="1"/>
</dbReference>
<dbReference type="CDD" id="cd05388">
    <property type="entry name" value="CobB_N"/>
    <property type="match status" value="1"/>
</dbReference>
<evidence type="ECO:0000259" key="9">
    <source>
        <dbReference type="Pfam" id="PF07685"/>
    </source>
</evidence>
<evidence type="ECO:0000313" key="10">
    <source>
        <dbReference type="EMBL" id="MDQ0379576.1"/>
    </source>
</evidence>
<comment type="domain">
    <text evidence="7">Comprises of two domains. The C-terminal domain contains the binding site for glutamine and catalyzes the hydrolysis of this substrate to glutamate and ammonia. The N-terminal domain is anticipated to bind ATP and hydrogenobyrinate and catalyzes the ultimate synthesis of the diamide product. The ammonia produced via the glutaminase domain is probably translocated to the adjacent domain via a molecular tunnel, where it reacts with an activated intermediate.</text>
</comment>
<organism evidence="10 11">
    <name type="scientific">Amycolatopsis thermophila</name>
    <dbReference type="NCBI Taxonomy" id="206084"/>
    <lineage>
        <taxon>Bacteria</taxon>
        <taxon>Bacillati</taxon>
        <taxon>Actinomycetota</taxon>
        <taxon>Actinomycetes</taxon>
        <taxon>Pseudonocardiales</taxon>
        <taxon>Pseudonocardiaceae</taxon>
        <taxon>Amycolatopsis</taxon>
    </lineage>
</organism>
<dbReference type="SUPFAM" id="SSF52540">
    <property type="entry name" value="P-loop containing nucleoside triphosphate hydrolases"/>
    <property type="match status" value="1"/>
</dbReference>
<dbReference type="InterPro" id="IPR027417">
    <property type="entry name" value="P-loop_NTPase"/>
</dbReference>
<dbReference type="Proteomes" id="UP001229651">
    <property type="component" value="Unassembled WGS sequence"/>
</dbReference>
<comment type="function">
    <text evidence="7">Catalyzes the ATP-dependent amidation of the two carboxylate groups at positions a and c of hydrogenobyrinate, using either L-glutamine or ammonia as the nitrogen source.</text>
</comment>
<comment type="similarity">
    <text evidence="7">Belongs to the CobB/CbiA family.</text>
</comment>
<dbReference type="PANTHER" id="PTHR43873:SF1">
    <property type="entry name" value="COBYRINATE A,C-DIAMIDE SYNTHASE"/>
    <property type="match status" value="1"/>
</dbReference>
<evidence type="ECO:0000256" key="5">
    <source>
        <dbReference type="ARBA" id="ARBA00022842"/>
    </source>
</evidence>
<evidence type="ECO:0000256" key="1">
    <source>
        <dbReference type="ARBA" id="ARBA00001946"/>
    </source>
</evidence>
<protein>
    <recommendedName>
        <fullName evidence="7">Hydrogenobyrinate a,c-diamide synthase</fullName>
        <ecNumber evidence="7">6.3.5.9</ecNumber>
    </recommendedName>
    <alternativeName>
        <fullName evidence="7">Hydrogenobyrinic acid a,c-diamide synthase</fullName>
    </alternativeName>
</protein>
<keyword evidence="2 7" id="KW-0436">Ligase</keyword>
<dbReference type="InterPro" id="IPR011698">
    <property type="entry name" value="GATase_3"/>
</dbReference>
<dbReference type="Gene3D" id="3.40.50.880">
    <property type="match status" value="1"/>
</dbReference>
<evidence type="ECO:0000256" key="4">
    <source>
        <dbReference type="ARBA" id="ARBA00022840"/>
    </source>
</evidence>
<dbReference type="EC" id="6.3.5.9" evidence="7"/>
<feature type="active site" description="Nucleophile" evidence="7">
    <location>
        <position position="332"/>
    </location>
</feature>
<dbReference type="CDD" id="cd03130">
    <property type="entry name" value="GATase1_CobB"/>
    <property type="match status" value="1"/>
</dbReference>
<name>A0ABU0EWA2_9PSEU</name>
<keyword evidence="5 7" id="KW-0460">Magnesium</keyword>
<feature type="domain" description="CobB/CobQ-like glutamine amidotransferase" evidence="9">
    <location>
        <begin position="250"/>
        <end position="429"/>
    </location>
</feature>
<comment type="pathway">
    <text evidence="7">Cofactor biosynthesis; adenosylcobalamin biosynthesis; cob(II)yrinate a,c-diamide from precorrin-2 (aerobic route): step 9/10.</text>
</comment>
<dbReference type="EMBL" id="JAUSUT010000001">
    <property type="protein sequence ID" value="MDQ0379576.1"/>
    <property type="molecule type" value="Genomic_DNA"/>
</dbReference>
<evidence type="ECO:0000256" key="2">
    <source>
        <dbReference type="ARBA" id="ARBA00022598"/>
    </source>
</evidence>
<dbReference type="HAMAP" id="MF_00027">
    <property type="entry name" value="CobB_CbiA"/>
    <property type="match status" value="1"/>
</dbReference>
<gene>
    <name evidence="7" type="primary">cobB</name>
    <name evidence="10" type="ORF">FB470_003570</name>
</gene>
<dbReference type="PROSITE" id="PS51274">
    <property type="entry name" value="GATASE_COBBQ"/>
    <property type="match status" value="1"/>
</dbReference>
<proteinExistence type="inferred from homology"/>
<evidence type="ECO:0000256" key="3">
    <source>
        <dbReference type="ARBA" id="ARBA00022741"/>
    </source>
</evidence>
<dbReference type="NCBIfam" id="TIGR00379">
    <property type="entry name" value="cobB"/>
    <property type="match status" value="1"/>
</dbReference>
<comment type="catalytic activity">
    <reaction evidence="7">
        <text>hydrogenobyrinate + 2 L-glutamine + 2 ATP + 2 H2O = hydrogenobyrinate a,c-diamide + 2 L-glutamate + 2 ADP + 2 phosphate + 2 H(+)</text>
        <dbReference type="Rhea" id="RHEA:12544"/>
        <dbReference type="ChEBI" id="CHEBI:15377"/>
        <dbReference type="ChEBI" id="CHEBI:15378"/>
        <dbReference type="ChEBI" id="CHEBI:29985"/>
        <dbReference type="ChEBI" id="CHEBI:30616"/>
        <dbReference type="ChEBI" id="CHEBI:43474"/>
        <dbReference type="ChEBI" id="CHEBI:58359"/>
        <dbReference type="ChEBI" id="CHEBI:77873"/>
        <dbReference type="ChEBI" id="CHEBI:77874"/>
        <dbReference type="ChEBI" id="CHEBI:456216"/>
        <dbReference type="EC" id="6.3.5.9"/>
    </reaction>
</comment>
<dbReference type="InterPro" id="IPR029062">
    <property type="entry name" value="Class_I_gatase-like"/>
</dbReference>
<dbReference type="InterPro" id="IPR002586">
    <property type="entry name" value="CobQ/CobB/MinD/ParA_Nub-bd_dom"/>
</dbReference>
<comment type="caution">
    <text evidence="10">The sequence shown here is derived from an EMBL/GenBank/DDBJ whole genome shotgun (WGS) entry which is preliminary data.</text>
</comment>
<keyword evidence="7" id="KW-0169">Cobalamin biosynthesis</keyword>
<feature type="domain" description="CobQ/CobB/MinD/ParA nucleotide binding" evidence="8">
    <location>
        <begin position="5"/>
        <end position="190"/>
    </location>
</feature>
<feature type="site" description="Increases nucleophilicity of active site Cys" evidence="7">
    <location>
        <position position="423"/>
    </location>
</feature>
<keyword evidence="3 7" id="KW-0547">Nucleotide-binding</keyword>
<keyword evidence="6 7" id="KW-0315">Glutamine amidotransferase</keyword>
<dbReference type="SUPFAM" id="SSF52317">
    <property type="entry name" value="Class I glutamine amidotransferase-like"/>
    <property type="match status" value="1"/>
</dbReference>
<keyword evidence="4 7" id="KW-0067">ATP-binding</keyword>
<accession>A0ABU0EWA2</accession>
<dbReference type="Pfam" id="PF07685">
    <property type="entry name" value="GATase_3"/>
    <property type="match status" value="1"/>
</dbReference>
<evidence type="ECO:0000256" key="7">
    <source>
        <dbReference type="HAMAP-Rule" id="MF_00027"/>
    </source>
</evidence>
<reference evidence="10 11" key="1">
    <citation type="submission" date="2023-07" db="EMBL/GenBank/DDBJ databases">
        <title>Sequencing the genomes of 1000 actinobacteria strains.</title>
        <authorList>
            <person name="Klenk H.-P."/>
        </authorList>
    </citation>
    <scope>NUCLEOTIDE SEQUENCE [LARGE SCALE GENOMIC DNA]</scope>
    <source>
        <strain evidence="10 11">DSM 45805</strain>
    </source>
</reference>
<evidence type="ECO:0000259" key="8">
    <source>
        <dbReference type="Pfam" id="PF01656"/>
    </source>
</evidence>
<evidence type="ECO:0000256" key="6">
    <source>
        <dbReference type="ARBA" id="ARBA00022962"/>
    </source>
</evidence>
<comment type="miscellaneous">
    <text evidence="7">The a and c carboxylates of hydrogenobyrinate are activated for nucleophilic attack via formation of a phosphorylated intermediate by ATP. CobB catalyzes first the amidation of the c-carboxylate, and then that of the a-carboxylate.</text>
</comment>
<sequence length="444" mass="45905">MVARVVIAAPASGHGKTTIATGLMAALRARGLTVSGHKVGPDFIDPGYHALATGRPPRNLDPFLQGESLLAPLLRHGAAGADLAVIEGVMGLFDGQLGTEGYASTAHVARLLSAPVVLVVDASAASRSVAATVLGFARYEPGVEIAGVILNKLGSPRHEEEIRAAMERTGIPVLGALTRSDDIHAPSRHLGLIPAAERDAESRELLPKLAGWVSGGVDLDAVVRVARSAPPLTAPAWEPEGASPGPRRVVAAAAGPAFTFRYTETAELLAASGVDVVDLDPLHDKALPEGCAGLYFGGGFPEVHVEDLSANVPLREELAAAIRRGMPVVAECAGLLYLCRELDGLPMVGALDATAAMTRRGALGYRTATAPGANLVAVAGQQVTGHEFHRTQVTPRAGSPAAWTWDGAGEGFASPTLHASYLHVHWAGHPALARRFAAAVHAHG</sequence>
<dbReference type="GO" id="GO:0043802">
    <property type="term" value="F:hydrogenobyrinic acid a,c-diamide synthase (glutamine-hydrolysing) activity"/>
    <property type="evidence" value="ECO:0007669"/>
    <property type="project" value="UniProtKB-EC"/>
</dbReference>
<evidence type="ECO:0000313" key="11">
    <source>
        <dbReference type="Proteomes" id="UP001229651"/>
    </source>
</evidence>
<dbReference type="GO" id="GO:0042242">
    <property type="term" value="F:cobyrinic acid a,c-diamide synthase activity"/>
    <property type="evidence" value="ECO:0007669"/>
    <property type="project" value="UniProtKB-EC"/>
</dbReference>
<keyword evidence="11" id="KW-1185">Reference proteome</keyword>
<dbReference type="RefSeq" id="WP_306992985.1">
    <property type="nucleotide sequence ID" value="NZ_JAUSUT010000001.1"/>
</dbReference>
<dbReference type="InterPro" id="IPR004484">
    <property type="entry name" value="CbiA/CobB_synth"/>
</dbReference>
<dbReference type="NCBIfam" id="NF002204">
    <property type="entry name" value="PRK01077.1"/>
    <property type="match status" value="1"/>
</dbReference>